<keyword evidence="6" id="KW-0482">Metalloprotease</keyword>
<dbReference type="PANTHER" id="PTHR15910:SF1">
    <property type="entry name" value="ARCHAEMETZINCIN-2"/>
    <property type="match status" value="1"/>
</dbReference>
<evidence type="ECO:0000256" key="4">
    <source>
        <dbReference type="ARBA" id="ARBA00022801"/>
    </source>
</evidence>
<dbReference type="CDD" id="cd11375">
    <property type="entry name" value="Peptidase_M54"/>
    <property type="match status" value="1"/>
</dbReference>
<proteinExistence type="predicted"/>
<keyword evidence="9" id="KW-1185">Reference proteome</keyword>
<protein>
    <recommendedName>
        <fullName evidence="10">Archaemetzincin-2</fullName>
    </recommendedName>
</protein>
<keyword evidence="2" id="KW-0645">Protease</keyword>
<gene>
    <name evidence="8" type="ORF">PG991_013448</name>
</gene>
<organism evidence="8 9">
    <name type="scientific">Apiospora marii</name>
    <dbReference type="NCBI Taxonomy" id="335849"/>
    <lineage>
        <taxon>Eukaryota</taxon>
        <taxon>Fungi</taxon>
        <taxon>Dikarya</taxon>
        <taxon>Ascomycota</taxon>
        <taxon>Pezizomycotina</taxon>
        <taxon>Sordariomycetes</taxon>
        <taxon>Xylariomycetidae</taxon>
        <taxon>Amphisphaeriales</taxon>
        <taxon>Apiosporaceae</taxon>
        <taxon>Apiospora</taxon>
    </lineage>
</organism>
<comment type="caution">
    <text evidence="8">The sequence shown here is derived from an EMBL/GenBank/DDBJ whole genome shotgun (WGS) entry which is preliminary data.</text>
</comment>
<dbReference type="SUPFAM" id="SSF55486">
    <property type="entry name" value="Metalloproteases ('zincins'), catalytic domain"/>
    <property type="match status" value="1"/>
</dbReference>
<sequence length="494" mass="55305">MPQPCQHKTLQLEPSAYAREVGFEWASPAQRLAAATRSGRVPVLPDASGSSTGGGRRRADVRADKVARDLLASFPGPLVLPTDDLAWDPEYERQSFQSWCDDETRNRPTRARKTLYVAAVPEITDEVGFMREWLQAKPKAGASSSSSSSSFPELKTPDLDDYVAYLSAFYHGFAVKPFPQKLRFVAWEQKNRSKKYQYIGLANEAGTCTRIRARVSPDGVFSKQLNLEDVLDAEISLLPHDAYAMALLVDHDLYEDEEDDFCCGRAYGLNRVCVVSTARYHPILDEGAGQENTPLDLDCEHQQQPQEQQHWWPASHCRAFVESQVAAADVHRGTRIINSSTVSVSRAPMRAAIQAARRVEPDDTSPQPSSNSAEPLRTLWLARLVRTVSHELGHNLFLDHCVYYACMMQSTTGMAEDLRQPPYLCPVCLAKLSHKVAVELQGGSDAARAAWVLDRYEALAQVCDRWKEVGLFAGFQAWLRARIEVIRDEQKHVD</sequence>
<feature type="region of interest" description="Disordered" evidence="7">
    <location>
        <begin position="35"/>
        <end position="60"/>
    </location>
</feature>
<evidence type="ECO:0000256" key="6">
    <source>
        <dbReference type="ARBA" id="ARBA00023049"/>
    </source>
</evidence>
<keyword evidence="4" id="KW-0378">Hydrolase</keyword>
<evidence type="ECO:0000256" key="7">
    <source>
        <dbReference type="SAM" id="MobiDB-lite"/>
    </source>
</evidence>
<dbReference type="PANTHER" id="PTHR15910">
    <property type="entry name" value="ARCHAEMETZINCIN"/>
    <property type="match status" value="1"/>
</dbReference>
<keyword evidence="3" id="KW-0479">Metal-binding</keyword>
<dbReference type="Pfam" id="PF07998">
    <property type="entry name" value="Peptidase_M54"/>
    <property type="match status" value="1"/>
</dbReference>
<name>A0ABR1R624_9PEZI</name>
<dbReference type="InterPro" id="IPR024079">
    <property type="entry name" value="MetalloPept_cat_dom_sf"/>
</dbReference>
<dbReference type="EMBL" id="JAQQWI010000018">
    <property type="protein sequence ID" value="KAK8001226.1"/>
    <property type="molecule type" value="Genomic_DNA"/>
</dbReference>
<evidence type="ECO:0000256" key="3">
    <source>
        <dbReference type="ARBA" id="ARBA00022723"/>
    </source>
</evidence>
<evidence type="ECO:0000256" key="1">
    <source>
        <dbReference type="ARBA" id="ARBA00001947"/>
    </source>
</evidence>
<keyword evidence="5" id="KW-0862">Zinc</keyword>
<dbReference type="Proteomes" id="UP001396898">
    <property type="component" value="Unassembled WGS sequence"/>
</dbReference>
<evidence type="ECO:0000313" key="9">
    <source>
        <dbReference type="Proteomes" id="UP001396898"/>
    </source>
</evidence>
<comment type="cofactor">
    <cofactor evidence="1">
        <name>Zn(2+)</name>
        <dbReference type="ChEBI" id="CHEBI:29105"/>
    </cofactor>
</comment>
<dbReference type="InterPro" id="IPR012962">
    <property type="entry name" value="Pept_M54_archaemetzincn"/>
</dbReference>
<accession>A0ABR1R624</accession>
<evidence type="ECO:0000256" key="2">
    <source>
        <dbReference type="ARBA" id="ARBA00022670"/>
    </source>
</evidence>
<reference evidence="8 9" key="1">
    <citation type="submission" date="2023-01" db="EMBL/GenBank/DDBJ databases">
        <title>Analysis of 21 Apiospora genomes using comparative genomics revels a genus with tremendous synthesis potential of carbohydrate active enzymes and secondary metabolites.</title>
        <authorList>
            <person name="Sorensen T."/>
        </authorList>
    </citation>
    <scope>NUCLEOTIDE SEQUENCE [LARGE SCALE GENOMIC DNA]</scope>
    <source>
        <strain evidence="8 9">CBS 20057</strain>
    </source>
</reference>
<evidence type="ECO:0000313" key="8">
    <source>
        <dbReference type="EMBL" id="KAK8001226.1"/>
    </source>
</evidence>
<evidence type="ECO:0000256" key="5">
    <source>
        <dbReference type="ARBA" id="ARBA00022833"/>
    </source>
</evidence>
<dbReference type="Gene3D" id="3.40.390.10">
    <property type="entry name" value="Collagenase (Catalytic Domain)"/>
    <property type="match status" value="1"/>
</dbReference>
<evidence type="ECO:0008006" key="10">
    <source>
        <dbReference type="Google" id="ProtNLM"/>
    </source>
</evidence>